<dbReference type="AlphaFoldDB" id="A0A368MWQ8"/>
<protein>
    <submittedName>
        <fullName evidence="2">Phosphatidate cytidylyltransferase</fullName>
    </submittedName>
</protein>
<evidence type="ECO:0000313" key="2">
    <source>
        <dbReference type="EMBL" id="RCU42370.1"/>
    </source>
</evidence>
<keyword evidence="2" id="KW-0548">Nucleotidyltransferase</keyword>
<dbReference type="EMBL" id="QPIE01000007">
    <property type="protein sequence ID" value="RCU42370.1"/>
    <property type="molecule type" value="Genomic_DNA"/>
</dbReference>
<reference evidence="2 3" key="1">
    <citation type="submission" date="2018-07" db="EMBL/GenBank/DDBJ databases">
        <title>Chryseobacterium lacus sp. nov., isolated from lake water.</title>
        <authorList>
            <person name="Li C.-M."/>
        </authorList>
    </citation>
    <scope>NUCLEOTIDE SEQUENCE [LARGE SCALE GENOMIC DNA]</scope>
    <source>
        <strain evidence="2 3">YLOS41</strain>
    </source>
</reference>
<keyword evidence="1" id="KW-0472">Membrane</keyword>
<organism evidence="2 3">
    <name type="scientific">Chryseobacterium lacus</name>
    <dbReference type="NCBI Taxonomy" id="2058346"/>
    <lineage>
        <taxon>Bacteria</taxon>
        <taxon>Pseudomonadati</taxon>
        <taxon>Bacteroidota</taxon>
        <taxon>Flavobacteriia</taxon>
        <taxon>Flavobacteriales</taxon>
        <taxon>Weeksellaceae</taxon>
        <taxon>Chryseobacterium group</taxon>
        <taxon>Chryseobacterium</taxon>
    </lineage>
</organism>
<sequence length="58" mass="6435">MNIMRKISLFSLLILSAMLLTSCDAIATIFEAGMWWGIILVVAVIGLILWLLTRGRKG</sequence>
<comment type="caution">
    <text evidence="2">The sequence shown here is derived from an EMBL/GenBank/DDBJ whole genome shotgun (WGS) entry which is preliminary data.</text>
</comment>
<dbReference type="Proteomes" id="UP000252172">
    <property type="component" value="Unassembled WGS sequence"/>
</dbReference>
<keyword evidence="1" id="KW-1133">Transmembrane helix</keyword>
<feature type="transmembrane region" description="Helical" evidence="1">
    <location>
        <begin position="35"/>
        <end position="53"/>
    </location>
</feature>
<keyword evidence="3" id="KW-1185">Reference proteome</keyword>
<evidence type="ECO:0000256" key="1">
    <source>
        <dbReference type="SAM" id="Phobius"/>
    </source>
</evidence>
<keyword evidence="1" id="KW-0812">Transmembrane</keyword>
<proteinExistence type="predicted"/>
<keyword evidence="2" id="KW-0808">Transferase</keyword>
<gene>
    <name evidence="2" type="ORF">DQ356_09890</name>
</gene>
<name>A0A368MWQ8_9FLAO</name>
<dbReference type="PROSITE" id="PS51257">
    <property type="entry name" value="PROKAR_LIPOPROTEIN"/>
    <property type="match status" value="1"/>
</dbReference>
<accession>A0A368MWQ8</accession>
<evidence type="ECO:0000313" key="3">
    <source>
        <dbReference type="Proteomes" id="UP000252172"/>
    </source>
</evidence>
<dbReference type="GO" id="GO:0016779">
    <property type="term" value="F:nucleotidyltransferase activity"/>
    <property type="evidence" value="ECO:0007669"/>
    <property type="project" value="UniProtKB-KW"/>
</dbReference>